<comment type="caution">
    <text evidence="2">The sequence shown here is derived from an EMBL/GenBank/DDBJ whole genome shotgun (WGS) entry which is preliminary data.</text>
</comment>
<evidence type="ECO:0000313" key="3">
    <source>
        <dbReference type="Proteomes" id="UP001275084"/>
    </source>
</evidence>
<gene>
    <name evidence="2" type="ORF">B0T25DRAFT_518779</name>
</gene>
<organism evidence="2 3">
    <name type="scientific">Lasiosphaeria hispida</name>
    <dbReference type="NCBI Taxonomy" id="260671"/>
    <lineage>
        <taxon>Eukaryota</taxon>
        <taxon>Fungi</taxon>
        <taxon>Dikarya</taxon>
        <taxon>Ascomycota</taxon>
        <taxon>Pezizomycotina</taxon>
        <taxon>Sordariomycetes</taxon>
        <taxon>Sordariomycetidae</taxon>
        <taxon>Sordariales</taxon>
        <taxon>Lasiosphaeriaceae</taxon>
        <taxon>Lasiosphaeria</taxon>
    </lineage>
</organism>
<feature type="region of interest" description="Disordered" evidence="1">
    <location>
        <begin position="9"/>
        <end position="101"/>
    </location>
</feature>
<keyword evidence="3" id="KW-1185">Reference proteome</keyword>
<feature type="compositionally biased region" description="Basic and acidic residues" evidence="1">
    <location>
        <begin position="43"/>
        <end position="58"/>
    </location>
</feature>
<feature type="compositionally biased region" description="Basic and acidic residues" evidence="1">
    <location>
        <begin position="70"/>
        <end position="101"/>
    </location>
</feature>
<dbReference type="Proteomes" id="UP001275084">
    <property type="component" value="Unassembled WGS sequence"/>
</dbReference>
<protein>
    <recommendedName>
        <fullName evidence="4">F-box domain-containing protein</fullName>
    </recommendedName>
</protein>
<dbReference type="AlphaFoldDB" id="A0AAJ0HJK6"/>
<feature type="compositionally biased region" description="Polar residues" evidence="1">
    <location>
        <begin position="17"/>
        <end position="39"/>
    </location>
</feature>
<accession>A0AAJ0HJK6</accession>
<dbReference type="EMBL" id="JAUIQD010000004">
    <property type="protein sequence ID" value="KAK3353789.1"/>
    <property type="molecule type" value="Genomic_DNA"/>
</dbReference>
<reference evidence="2" key="2">
    <citation type="submission" date="2023-06" db="EMBL/GenBank/DDBJ databases">
        <authorList>
            <consortium name="Lawrence Berkeley National Laboratory"/>
            <person name="Haridas S."/>
            <person name="Hensen N."/>
            <person name="Bonometti L."/>
            <person name="Westerberg I."/>
            <person name="Brannstrom I.O."/>
            <person name="Guillou S."/>
            <person name="Cros-Aarteil S."/>
            <person name="Calhoun S."/>
            <person name="Kuo A."/>
            <person name="Mondo S."/>
            <person name="Pangilinan J."/>
            <person name="Riley R."/>
            <person name="Labutti K."/>
            <person name="Andreopoulos B."/>
            <person name="Lipzen A."/>
            <person name="Chen C."/>
            <person name="Yanf M."/>
            <person name="Daum C."/>
            <person name="Ng V."/>
            <person name="Clum A."/>
            <person name="Steindorff A."/>
            <person name="Ohm R."/>
            <person name="Martin F."/>
            <person name="Silar P."/>
            <person name="Natvig D."/>
            <person name="Lalanne C."/>
            <person name="Gautier V."/>
            <person name="Ament-Velasquez S.L."/>
            <person name="Kruys A."/>
            <person name="Hutchinson M.I."/>
            <person name="Powell A.J."/>
            <person name="Barry K."/>
            <person name="Miller A.N."/>
            <person name="Grigoriev I.V."/>
            <person name="Debuchy R."/>
            <person name="Gladieux P."/>
            <person name="Thoren M.H."/>
            <person name="Johannesson H."/>
        </authorList>
    </citation>
    <scope>NUCLEOTIDE SEQUENCE</scope>
    <source>
        <strain evidence="2">CBS 955.72</strain>
    </source>
</reference>
<name>A0AAJ0HJK6_9PEZI</name>
<reference evidence="2" key="1">
    <citation type="journal article" date="2023" name="Mol. Phylogenet. Evol.">
        <title>Genome-scale phylogeny and comparative genomics of the fungal order Sordariales.</title>
        <authorList>
            <person name="Hensen N."/>
            <person name="Bonometti L."/>
            <person name="Westerberg I."/>
            <person name="Brannstrom I.O."/>
            <person name="Guillou S."/>
            <person name="Cros-Aarteil S."/>
            <person name="Calhoun S."/>
            <person name="Haridas S."/>
            <person name="Kuo A."/>
            <person name="Mondo S."/>
            <person name="Pangilinan J."/>
            <person name="Riley R."/>
            <person name="LaButti K."/>
            <person name="Andreopoulos B."/>
            <person name="Lipzen A."/>
            <person name="Chen C."/>
            <person name="Yan M."/>
            <person name="Daum C."/>
            <person name="Ng V."/>
            <person name="Clum A."/>
            <person name="Steindorff A."/>
            <person name="Ohm R.A."/>
            <person name="Martin F."/>
            <person name="Silar P."/>
            <person name="Natvig D.O."/>
            <person name="Lalanne C."/>
            <person name="Gautier V."/>
            <person name="Ament-Velasquez S.L."/>
            <person name="Kruys A."/>
            <person name="Hutchinson M.I."/>
            <person name="Powell A.J."/>
            <person name="Barry K."/>
            <person name="Miller A.N."/>
            <person name="Grigoriev I.V."/>
            <person name="Debuchy R."/>
            <person name="Gladieux P."/>
            <person name="Hiltunen Thoren M."/>
            <person name="Johannesson H."/>
        </authorList>
    </citation>
    <scope>NUCLEOTIDE SEQUENCE</scope>
    <source>
        <strain evidence="2">CBS 955.72</strain>
    </source>
</reference>
<proteinExistence type="predicted"/>
<evidence type="ECO:0000256" key="1">
    <source>
        <dbReference type="SAM" id="MobiDB-lite"/>
    </source>
</evidence>
<sequence>MELVHLLAVPVRPQNPPETASSTPVQARNGRCTTTTQIASHGAAKDKERPKRKADSEVKTSFSQRHKQAKTKDGDNRADTDHSGTDHSSTDHSSTDHSGTDHSVIDRLVTFSTLPPQVHRLIFTCIECIEDVFRLGLANRYFWSIGRERMHDYYMSFLGRWANENIVCVGEDVKPGDYPPGLFSAQELDVLRQKTSDIPYDWDYDWDNVAFANEPFTLDHFTFPSISTTEQDVCLSGESRALAGHFSDLDISEDPAFNCIRSEIQIEEETYFPQDQQWILRNLTTKQFVRSEAIALKPEFIHGPNISVLGFGEVVMSRICWSTSSFTSMNYTANISRGVWAGHRFDITTLARHQDETNMVGWSDVGDEVAREIAAIWESEYGANWRETICNHKYQKYT</sequence>
<evidence type="ECO:0008006" key="4">
    <source>
        <dbReference type="Google" id="ProtNLM"/>
    </source>
</evidence>
<evidence type="ECO:0000313" key="2">
    <source>
        <dbReference type="EMBL" id="KAK3353789.1"/>
    </source>
</evidence>